<dbReference type="EMBL" id="JAULSN010000007">
    <property type="protein sequence ID" value="KAK3366877.1"/>
    <property type="molecule type" value="Genomic_DNA"/>
</dbReference>
<proteinExistence type="predicted"/>
<keyword evidence="2" id="KW-1185">Reference proteome</keyword>
<evidence type="ECO:0000313" key="1">
    <source>
        <dbReference type="EMBL" id="KAK3366877.1"/>
    </source>
</evidence>
<organism evidence="1 2">
    <name type="scientific">Lasiosphaeria ovina</name>
    <dbReference type="NCBI Taxonomy" id="92902"/>
    <lineage>
        <taxon>Eukaryota</taxon>
        <taxon>Fungi</taxon>
        <taxon>Dikarya</taxon>
        <taxon>Ascomycota</taxon>
        <taxon>Pezizomycotina</taxon>
        <taxon>Sordariomycetes</taxon>
        <taxon>Sordariomycetidae</taxon>
        <taxon>Sordariales</taxon>
        <taxon>Lasiosphaeriaceae</taxon>
        <taxon>Lasiosphaeria</taxon>
    </lineage>
</organism>
<comment type="caution">
    <text evidence="1">The sequence shown here is derived from an EMBL/GenBank/DDBJ whole genome shotgun (WGS) entry which is preliminary data.</text>
</comment>
<protein>
    <submittedName>
        <fullName evidence="1">Uncharacterized protein</fullName>
    </submittedName>
</protein>
<name>A0AAE0JZJ4_9PEZI</name>
<accession>A0AAE0JZJ4</accession>
<reference evidence="1" key="1">
    <citation type="journal article" date="2023" name="Mol. Phylogenet. Evol.">
        <title>Genome-scale phylogeny and comparative genomics of the fungal order Sordariales.</title>
        <authorList>
            <person name="Hensen N."/>
            <person name="Bonometti L."/>
            <person name="Westerberg I."/>
            <person name="Brannstrom I.O."/>
            <person name="Guillou S."/>
            <person name="Cros-Aarteil S."/>
            <person name="Calhoun S."/>
            <person name="Haridas S."/>
            <person name="Kuo A."/>
            <person name="Mondo S."/>
            <person name="Pangilinan J."/>
            <person name="Riley R."/>
            <person name="LaButti K."/>
            <person name="Andreopoulos B."/>
            <person name="Lipzen A."/>
            <person name="Chen C."/>
            <person name="Yan M."/>
            <person name="Daum C."/>
            <person name="Ng V."/>
            <person name="Clum A."/>
            <person name="Steindorff A."/>
            <person name="Ohm R.A."/>
            <person name="Martin F."/>
            <person name="Silar P."/>
            <person name="Natvig D.O."/>
            <person name="Lalanne C."/>
            <person name="Gautier V."/>
            <person name="Ament-Velasquez S.L."/>
            <person name="Kruys A."/>
            <person name="Hutchinson M.I."/>
            <person name="Powell A.J."/>
            <person name="Barry K."/>
            <person name="Miller A.N."/>
            <person name="Grigoriev I.V."/>
            <person name="Debuchy R."/>
            <person name="Gladieux P."/>
            <person name="Hiltunen Thoren M."/>
            <person name="Johannesson H."/>
        </authorList>
    </citation>
    <scope>NUCLEOTIDE SEQUENCE</scope>
    <source>
        <strain evidence="1">CBS 958.72</strain>
    </source>
</reference>
<gene>
    <name evidence="1" type="ORF">B0T24DRAFT_682062</name>
</gene>
<dbReference type="AlphaFoldDB" id="A0AAE0JZJ4"/>
<dbReference type="SUPFAM" id="SSF51735">
    <property type="entry name" value="NAD(P)-binding Rossmann-fold domains"/>
    <property type="match status" value="1"/>
</dbReference>
<evidence type="ECO:0000313" key="2">
    <source>
        <dbReference type="Proteomes" id="UP001287356"/>
    </source>
</evidence>
<reference evidence="1" key="2">
    <citation type="submission" date="2023-06" db="EMBL/GenBank/DDBJ databases">
        <authorList>
            <consortium name="Lawrence Berkeley National Laboratory"/>
            <person name="Haridas S."/>
            <person name="Hensen N."/>
            <person name="Bonometti L."/>
            <person name="Westerberg I."/>
            <person name="Brannstrom I.O."/>
            <person name="Guillou S."/>
            <person name="Cros-Aarteil S."/>
            <person name="Calhoun S."/>
            <person name="Kuo A."/>
            <person name="Mondo S."/>
            <person name="Pangilinan J."/>
            <person name="Riley R."/>
            <person name="Labutti K."/>
            <person name="Andreopoulos B."/>
            <person name="Lipzen A."/>
            <person name="Chen C."/>
            <person name="Yanf M."/>
            <person name="Daum C."/>
            <person name="Ng V."/>
            <person name="Clum A."/>
            <person name="Steindorff A."/>
            <person name="Ohm R."/>
            <person name="Martin F."/>
            <person name="Silar P."/>
            <person name="Natvig D."/>
            <person name="Lalanne C."/>
            <person name="Gautier V."/>
            <person name="Ament-Velasquez S.L."/>
            <person name="Kruys A."/>
            <person name="Hutchinson M.I."/>
            <person name="Powell A.J."/>
            <person name="Barry K."/>
            <person name="Miller A.N."/>
            <person name="Grigoriev I.V."/>
            <person name="Debuchy R."/>
            <person name="Gladieux P."/>
            <person name="Thoren M.H."/>
            <person name="Johannesson H."/>
        </authorList>
    </citation>
    <scope>NUCLEOTIDE SEQUENCE</scope>
    <source>
        <strain evidence="1">CBS 958.72</strain>
    </source>
</reference>
<dbReference type="Proteomes" id="UP001287356">
    <property type="component" value="Unassembled WGS sequence"/>
</dbReference>
<dbReference type="InterPro" id="IPR036291">
    <property type="entry name" value="NAD(P)-bd_dom_sf"/>
</dbReference>
<sequence>MSDNRIERVAIAGASGNLGRILTEEVVKTGKHMATALDKLLAAAAAKAGVPHVMLNFYGSDVYNDTYRANTLNSDASLYILRHIHDTYPAITTMS</sequence>